<protein>
    <submittedName>
        <fullName evidence="1">CoxG family protein</fullName>
    </submittedName>
</protein>
<dbReference type="Gene3D" id="3.30.530.20">
    <property type="match status" value="1"/>
</dbReference>
<keyword evidence="2" id="KW-1185">Reference proteome</keyword>
<dbReference type="PANTHER" id="PTHR38588:SF1">
    <property type="entry name" value="BLL0334 PROTEIN"/>
    <property type="match status" value="1"/>
</dbReference>
<dbReference type="PANTHER" id="PTHR38588">
    <property type="entry name" value="BLL0334 PROTEIN"/>
    <property type="match status" value="1"/>
</dbReference>
<reference evidence="2" key="1">
    <citation type="journal article" date="2019" name="Int. J. Syst. Evol. Microbiol.">
        <title>The Global Catalogue of Microorganisms (GCM) 10K type strain sequencing project: providing services to taxonomists for standard genome sequencing and annotation.</title>
        <authorList>
            <consortium name="The Broad Institute Genomics Platform"/>
            <consortium name="The Broad Institute Genome Sequencing Center for Infectious Disease"/>
            <person name="Wu L."/>
            <person name="Ma J."/>
        </authorList>
    </citation>
    <scope>NUCLEOTIDE SEQUENCE [LARGE SCALE GENOMIC DNA]</scope>
    <source>
        <strain evidence="2">CGMCC 1.12702</strain>
    </source>
</reference>
<evidence type="ECO:0000313" key="2">
    <source>
        <dbReference type="Proteomes" id="UP001597400"/>
    </source>
</evidence>
<dbReference type="CDD" id="cd05018">
    <property type="entry name" value="CoxG"/>
    <property type="match status" value="1"/>
</dbReference>
<dbReference type="Proteomes" id="UP001597400">
    <property type="component" value="Unassembled WGS sequence"/>
</dbReference>
<proteinExistence type="predicted"/>
<dbReference type="RefSeq" id="WP_380931338.1">
    <property type="nucleotide sequence ID" value="NZ_JBHUGS010000005.1"/>
</dbReference>
<sequence>MELTGRHELTQPPEIVWAGLFDPAMLAESIPGCEELEQTSDTTFAAVLKLKIGPVCAKFKGDVELSDMVEPLSCMLSGRGSGGMAGFAKGSARVELTPENGGTVLTYTADAALGGKLASLGSRLIQSTANKLANEFFTNFGAALDRRVQVVVD</sequence>
<dbReference type="EMBL" id="JBHUGS010000005">
    <property type="protein sequence ID" value="MFD1952289.1"/>
    <property type="molecule type" value="Genomic_DNA"/>
</dbReference>
<organism evidence="1 2">
    <name type="scientific">Sphingomonas arantia</name>
    <dbReference type="NCBI Taxonomy" id="1460676"/>
    <lineage>
        <taxon>Bacteria</taxon>
        <taxon>Pseudomonadati</taxon>
        <taxon>Pseudomonadota</taxon>
        <taxon>Alphaproteobacteria</taxon>
        <taxon>Sphingomonadales</taxon>
        <taxon>Sphingomonadaceae</taxon>
        <taxon>Sphingomonas</taxon>
    </lineage>
</organism>
<dbReference type="Pfam" id="PF06240">
    <property type="entry name" value="COXG"/>
    <property type="match status" value="1"/>
</dbReference>
<comment type="caution">
    <text evidence="1">The sequence shown here is derived from an EMBL/GenBank/DDBJ whole genome shotgun (WGS) entry which is preliminary data.</text>
</comment>
<gene>
    <name evidence="1" type="ORF">ACFSGX_16055</name>
</gene>
<name>A0ABW4TZW4_9SPHN</name>
<evidence type="ECO:0000313" key="1">
    <source>
        <dbReference type="EMBL" id="MFD1952289.1"/>
    </source>
</evidence>
<accession>A0ABW4TZW4</accession>
<dbReference type="SUPFAM" id="SSF55961">
    <property type="entry name" value="Bet v1-like"/>
    <property type="match status" value="1"/>
</dbReference>
<dbReference type="InterPro" id="IPR023393">
    <property type="entry name" value="START-like_dom_sf"/>
</dbReference>
<dbReference type="InterPro" id="IPR010419">
    <property type="entry name" value="CO_DH_gsu"/>
</dbReference>